<proteinExistence type="predicted"/>
<reference evidence="2" key="1">
    <citation type="submission" date="2019-12" db="EMBL/GenBank/DDBJ databases">
        <title>Genome sequencing and annotation of Brassica cretica.</title>
        <authorList>
            <person name="Studholme D.J."/>
            <person name="Sarris P."/>
        </authorList>
    </citation>
    <scope>NUCLEOTIDE SEQUENCE</scope>
    <source>
        <strain evidence="2">PFS-109/04</strain>
        <tissue evidence="2">Leaf</tissue>
    </source>
</reference>
<feature type="compositionally biased region" description="Polar residues" evidence="1">
    <location>
        <begin position="65"/>
        <end position="77"/>
    </location>
</feature>
<evidence type="ECO:0000313" key="3">
    <source>
        <dbReference type="Proteomes" id="UP000712600"/>
    </source>
</evidence>
<protein>
    <submittedName>
        <fullName evidence="2">Uncharacterized protein</fullName>
    </submittedName>
</protein>
<dbReference type="EMBL" id="QGKX02001347">
    <property type="protein sequence ID" value="KAF3527127.1"/>
    <property type="molecule type" value="Genomic_DNA"/>
</dbReference>
<evidence type="ECO:0000256" key="1">
    <source>
        <dbReference type="SAM" id="MobiDB-lite"/>
    </source>
</evidence>
<feature type="compositionally biased region" description="Basic and acidic residues" evidence="1">
    <location>
        <begin position="1"/>
        <end position="17"/>
    </location>
</feature>
<organism evidence="2 3">
    <name type="scientific">Brassica cretica</name>
    <name type="common">Mustard</name>
    <dbReference type="NCBI Taxonomy" id="69181"/>
    <lineage>
        <taxon>Eukaryota</taxon>
        <taxon>Viridiplantae</taxon>
        <taxon>Streptophyta</taxon>
        <taxon>Embryophyta</taxon>
        <taxon>Tracheophyta</taxon>
        <taxon>Spermatophyta</taxon>
        <taxon>Magnoliopsida</taxon>
        <taxon>eudicotyledons</taxon>
        <taxon>Gunneridae</taxon>
        <taxon>Pentapetalae</taxon>
        <taxon>rosids</taxon>
        <taxon>malvids</taxon>
        <taxon>Brassicales</taxon>
        <taxon>Brassicaceae</taxon>
        <taxon>Brassiceae</taxon>
        <taxon>Brassica</taxon>
    </lineage>
</organism>
<feature type="region of interest" description="Disordered" evidence="1">
    <location>
        <begin position="1"/>
        <end position="77"/>
    </location>
</feature>
<dbReference type="Proteomes" id="UP000712600">
    <property type="component" value="Unassembled WGS sequence"/>
</dbReference>
<name>A0A8S9PX15_BRACR</name>
<sequence length="77" mass="8321">MTRFGTETRLERDDQTVHKSCAGGYGRDREGWKPVVKSSAFDGIPSSGSTNADSEPSIVSHKLRQGSSSSAMMNKQS</sequence>
<accession>A0A8S9PX15</accession>
<evidence type="ECO:0000313" key="2">
    <source>
        <dbReference type="EMBL" id="KAF3527127.1"/>
    </source>
</evidence>
<comment type="caution">
    <text evidence="2">The sequence shown here is derived from an EMBL/GenBank/DDBJ whole genome shotgun (WGS) entry which is preliminary data.</text>
</comment>
<dbReference type="AlphaFoldDB" id="A0A8S9PX15"/>
<gene>
    <name evidence="2" type="ORF">F2Q69_00046507</name>
</gene>